<dbReference type="SUPFAM" id="SSF109755">
    <property type="entry name" value="PhoU-like"/>
    <property type="match status" value="1"/>
</dbReference>
<dbReference type="InterPro" id="IPR028366">
    <property type="entry name" value="PhoU"/>
</dbReference>
<evidence type="ECO:0000256" key="1">
    <source>
        <dbReference type="SAM" id="MobiDB-lite"/>
    </source>
</evidence>
<dbReference type="InterPro" id="IPR038078">
    <property type="entry name" value="PhoU-like_sf"/>
</dbReference>
<gene>
    <name evidence="3" type="ORF">QJ043_08400</name>
</gene>
<organism evidence="3 4">
    <name type="scientific">Kribbibacterium absianum</name>
    <dbReference type="NCBI Taxonomy" id="3044210"/>
    <lineage>
        <taxon>Bacteria</taxon>
        <taxon>Bacillati</taxon>
        <taxon>Actinomycetota</taxon>
        <taxon>Coriobacteriia</taxon>
        <taxon>Coriobacteriales</taxon>
        <taxon>Kribbibacteriaceae</taxon>
        <taxon>Kribbibacterium</taxon>
    </lineage>
</organism>
<evidence type="ECO:0000313" key="3">
    <source>
        <dbReference type="EMBL" id="MDJ1130092.1"/>
    </source>
</evidence>
<sequence>MREQFDRQLATLRQELVSIYASIDLELHDAVDSLVEGDKAKARRVKKATREIDRRCAELEDGAYNLIVLQNPVASDLRLLQFFIYANFNLARMSNHVRNIAKTTKRCADRNVPGRLLDLLDAQAHLVYRVLGASVQCIVDNDLAEAAELPELDRPVDELYKSFYRTFSRLDADDDIDAASRVIMAARMLERISDNAVEVGERVAFLLTGSREALSVLADMDEEELEDLYASQAPSFTIDADAVARVANRIPELELGDGELDEQVGEHLRQALALAAKVRAQYKAEKAAKKGSAKSGDDVVEEPDAETEGE</sequence>
<feature type="region of interest" description="Disordered" evidence="1">
    <location>
        <begin position="286"/>
        <end position="310"/>
    </location>
</feature>
<dbReference type="EMBL" id="JASJEX010000004">
    <property type="protein sequence ID" value="MDJ1130092.1"/>
    <property type="molecule type" value="Genomic_DNA"/>
</dbReference>
<name>A0ABT6ZMJ2_9ACTN</name>
<dbReference type="RefSeq" id="WP_283713255.1">
    <property type="nucleotide sequence ID" value="NZ_JASJEW010000003.1"/>
</dbReference>
<evidence type="ECO:0000313" key="4">
    <source>
        <dbReference type="Proteomes" id="UP001431693"/>
    </source>
</evidence>
<dbReference type="Gene3D" id="1.20.58.220">
    <property type="entry name" value="Phosphate transport system protein phou homolog 2, domain 2"/>
    <property type="match status" value="1"/>
</dbReference>
<accession>A0ABT6ZMJ2</accession>
<reference evidence="3" key="1">
    <citation type="submission" date="2023-05" db="EMBL/GenBank/DDBJ databases">
        <title>[olsenella] sp. nov., isolated from a pig farm feces dump.</title>
        <authorList>
            <person name="Chang Y.-H."/>
        </authorList>
    </citation>
    <scope>NUCLEOTIDE SEQUENCE</scope>
    <source>
        <strain evidence="3">YH-ols2217</strain>
    </source>
</reference>
<protein>
    <submittedName>
        <fullName evidence="3">PhoU domain-containing protein</fullName>
    </submittedName>
</protein>
<dbReference type="PANTHER" id="PTHR42930">
    <property type="entry name" value="PHOSPHATE-SPECIFIC TRANSPORT SYSTEM ACCESSORY PROTEIN PHOU"/>
    <property type="match status" value="1"/>
</dbReference>
<feature type="domain" description="PhoU" evidence="2">
    <location>
        <begin position="125"/>
        <end position="203"/>
    </location>
</feature>
<comment type="caution">
    <text evidence="3">The sequence shown here is derived from an EMBL/GenBank/DDBJ whole genome shotgun (WGS) entry which is preliminary data.</text>
</comment>
<proteinExistence type="predicted"/>
<feature type="compositionally biased region" description="Acidic residues" evidence="1">
    <location>
        <begin position="298"/>
        <end position="310"/>
    </location>
</feature>
<feature type="domain" description="PhoU" evidence="2">
    <location>
        <begin position="27"/>
        <end position="103"/>
    </location>
</feature>
<dbReference type="InterPro" id="IPR026022">
    <property type="entry name" value="PhoU_dom"/>
</dbReference>
<dbReference type="PANTHER" id="PTHR42930:SF3">
    <property type="entry name" value="PHOSPHATE-SPECIFIC TRANSPORT SYSTEM ACCESSORY PROTEIN PHOU"/>
    <property type="match status" value="1"/>
</dbReference>
<dbReference type="Pfam" id="PF01895">
    <property type="entry name" value="PhoU"/>
    <property type="match status" value="2"/>
</dbReference>
<evidence type="ECO:0000259" key="2">
    <source>
        <dbReference type="Pfam" id="PF01895"/>
    </source>
</evidence>
<keyword evidence="4" id="KW-1185">Reference proteome</keyword>
<dbReference type="Proteomes" id="UP001431693">
    <property type="component" value="Unassembled WGS sequence"/>
</dbReference>